<dbReference type="EMBL" id="GBRH01162787">
    <property type="protein sequence ID" value="JAE35109.1"/>
    <property type="molecule type" value="Transcribed_RNA"/>
</dbReference>
<proteinExistence type="predicted"/>
<reference evidence="1" key="1">
    <citation type="submission" date="2014-09" db="EMBL/GenBank/DDBJ databases">
        <authorList>
            <person name="Magalhaes I.L.F."/>
            <person name="Oliveira U."/>
            <person name="Santos F.R."/>
            <person name="Vidigal T.H.D.A."/>
            <person name="Brescovit A.D."/>
            <person name="Santos A.J."/>
        </authorList>
    </citation>
    <scope>NUCLEOTIDE SEQUENCE</scope>
    <source>
        <tissue evidence="1">Shoot tissue taken approximately 20 cm above the soil surface</tissue>
    </source>
</reference>
<dbReference type="AlphaFoldDB" id="A0A0A9HH49"/>
<protein>
    <submittedName>
        <fullName evidence="1">Uncharacterized protein</fullName>
    </submittedName>
</protein>
<accession>A0A0A9HH49</accession>
<organism evidence="1">
    <name type="scientific">Arundo donax</name>
    <name type="common">Giant reed</name>
    <name type="synonym">Donax arundinaceus</name>
    <dbReference type="NCBI Taxonomy" id="35708"/>
    <lineage>
        <taxon>Eukaryota</taxon>
        <taxon>Viridiplantae</taxon>
        <taxon>Streptophyta</taxon>
        <taxon>Embryophyta</taxon>
        <taxon>Tracheophyta</taxon>
        <taxon>Spermatophyta</taxon>
        <taxon>Magnoliopsida</taxon>
        <taxon>Liliopsida</taxon>
        <taxon>Poales</taxon>
        <taxon>Poaceae</taxon>
        <taxon>PACMAD clade</taxon>
        <taxon>Arundinoideae</taxon>
        <taxon>Arundineae</taxon>
        <taxon>Arundo</taxon>
    </lineage>
</organism>
<sequence>MSIEHSPLFFPLLAFQGTWRNYKISARVRFNSALISIVFSPMAIIRHKKGLMYRSLQLNHVFYTY</sequence>
<reference evidence="1" key="2">
    <citation type="journal article" date="2015" name="Data Brief">
        <title>Shoot transcriptome of the giant reed, Arundo donax.</title>
        <authorList>
            <person name="Barrero R.A."/>
            <person name="Guerrero F.D."/>
            <person name="Moolhuijzen P."/>
            <person name="Goolsby J.A."/>
            <person name="Tidwell J."/>
            <person name="Bellgard S.E."/>
            <person name="Bellgard M.I."/>
        </authorList>
    </citation>
    <scope>NUCLEOTIDE SEQUENCE</scope>
    <source>
        <tissue evidence="1">Shoot tissue taken approximately 20 cm above the soil surface</tissue>
    </source>
</reference>
<evidence type="ECO:0000313" key="1">
    <source>
        <dbReference type="EMBL" id="JAE35109.1"/>
    </source>
</evidence>
<name>A0A0A9HH49_ARUDO</name>